<dbReference type="PANTHER" id="PTHR24100:SF149">
    <property type="entry name" value="BG-LIKE ANTIGEN 1-RELATED"/>
    <property type="match status" value="1"/>
</dbReference>
<proteinExistence type="predicted"/>
<dbReference type="PANTHER" id="PTHR24100">
    <property type="entry name" value="BUTYROPHILIN"/>
    <property type="match status" value="1"/>
</dbReference>
<dbReference type="SMART" id="SM00406">
    <property type="entry name" value="IGv"/>
    <property type="match status" value="1"/>
</dbReference>
<dbReference type="Ensembl" id="ENSPSIT00000016195.1">
    <property type="protein sequence ID" value="ENSPSIP00000016119.1"/>
    <property type="gene ID" value="ENSPSIG00000014376.1"/>
</dbReference>
<dbReference type="InterPro" id="IPR036179">
    <property type="entry name" value="Ig-like_dom_sf"/>
</dbReference>
<organism evidence="10 11">
    <name type="scientific">Pelodiscus sinensis</name>
    <name type="common">Chinese softshell turtle</name>
    <name type="synonym">Trionyx sinensis</name>
    <dbReference type="NCBI Taxonomy" id="13735"/>
    <lineage>
        <taxon>Eukaryota</taxon>
        <taxon>Metazoa</taxon>
        <taxon>Chordata</taxon>
        <taxon>Craniata</taxon>
        <taxon>Vertebrata</taxon>
        <taxon>Euteleostomi</taxon>
        <taxon>Archelosauria</taxon>
        <taxon>Testudinata</taxon>
        <taxon>Testudines</taxon>
        <taxon>Cryptodira</taxon>
        <taxon>Trionychia</taxon>
        <taxon>Trionychidae</taxon>
        <taxon>Pelodiscus</taxon>
    </lineage>
</organism>
<evidence type="ECO:0000256" key="8">
    <source>
        <dbReference type="SAM" id="SignalP"/>
    </source>
</evidence>
<dbReference type="FunFam" id="2.60.40.10:FF:000208">
    <property type="entry name" value="Butyrophilin subfamily 1 member A1"/>
    <property type="match status" value="1"/>
</dbReference>
<dbReference type="EMBL" id="AGCU01117894">
    <property type="status" value="NOT_ANNOTATED_CDS"/>
    <property type="molecule type" value="Genomic_DNA"/>
</dbReference>
<dbReference type="SUPFAM" id="SSF48726">
    <property type="entry name" value="Immunoglobulin"/>
    <property type="match status" value="2"/>
</dbReference>
<dbReference type="InterPro" id="IPR050504">
    <property type="entry name" value="IgSF_BTN/MOG"/>
</dbReference>
<dbReference type="Pfam" id="PF07686">
    <property type="entry name" value="V-set"/>
    <property type="match status" value="1"/>
</dbReference>
<keyword evidence="6" id="KW-0393">Immunoglobulin domain</keyword>
<dbReference type="FunFam" id="2.60.40.10:FF:000088">
    <property type="entry name" value="Butyrophilin subfamily 1 member A1"/>
    <property type="match status" value="1"/>
</dbReference>
<name>K7G758_PELSI</name>
<dbReference type="EMBL" id="AGCU01117895">
    <property type="status" value="NOT_ANNOTATED_CDS"/>
    <property type="molecule type" value="Genomic_DNA"/>
</dbReference>
<dbReference type="OMA" id="LWEEHAT"/>
<sequence>CTLTLLSLLVPFQFNFLFPLAHFTEQFTVRGPDSPVTASLDGEAVLPCHLSPSISAENMEVRWFRSQYSAVVHLYRNRQDQYVQQMPEYRGRTELLKDDISSGRISLRIYDVRPSDHGQYTCLVQSRVSSEEALLELQVAGMGSDPDISLEGHRDGGVQLGCRSSGWYPQPEAEWRDQQGQLLPSASESSSQAAGGLFQTEIATVLTDMSNQKVSCHVWNPRLDQGRESAVSVAELFFPKDNPWMVPLGVILPLLAGLIALASYCYWRQHQGKGKPEHKVGEER</sequence>
<evidence type="ECO:0000256" key="3">
    <source>
        <dbReference type="ARBA" id="ARBA00022729"/>
    </source>
</evidence>
<feature type="domain" description="Ig-like" evidence="9">
    <location>
        <begin position="32"/>
        <end position="140"/>
    </location>
</feature>
<reference evidence="10" key="3">
    <citation type="submission" date="2025-08" db="UniProtKB">
        <authorList>
            <consortium name="Ensembl"/>
        </authorList>
    </citation>
    <scope>IDENTIFICATION</scope>
</reference>
<evidence type="ECO:0000256" key="6">
    <source>
        <dbReference type="ARBA" id="ARBA00023319"/>
    </source>
</evidence>
<dbReference type="PROSITE" id="PS50835">
    <property type="entry name" value="IG_LIKE"/>
    <property type="match status" value="1"/>
</dbReference>
<feature type="transmembrane region" description="Helical" evidence="7">
    <location>
        <begin position="244"/>
        <end position="267"/>
    </location>
</feature>
<keyword evidence="5 7" id="KW-0472">Membrane</keyword>
<keyword evidence="11" id="KW-1185">Reference proteome</keyword>
<evidence type="ECO:0000256" key="7">
    <source>
        <dbReference type="SAM" id="Phobius"/>
    </source>
</evidence>
<dbReference type="InterPro" id="IPR053896">
    <property type="entry name" value="BTN3A2-like_Ig-C"/>
</dbReference>
<evidence type="ECO:0000256" key="2">
    <source>
        <dbReference type="ARBA" id="ARBA00022692"/>
    </source>
</evidence>
<dbReference type="GO" id="GO:0001817">
    <property type="term" value="P:regulation of cytokine production"/>
    <property type="evidence" value="ECO:0007669"/>
    <property type="project" value="TreeGrafter"/>
</dbReference>
<comment type="subcellular location">
    <subcellularLocation>
        <location evidence="1">Membrane</location>
    </subcellularLocation>
</comment>
<dbReference type="Gene3D" id="2.60.40.10">
    <property type="entry name" value="Immunoglobulins"/>
    <property type="match status" value="2"/>
</dbReference>
<dbReference type="eggNOG" id="ENOG502QSRZ">
    <property type="taxonomic scope" value="Eukaryota"/>
</dbReference>
<reference evidence="11" key="1">
    <citation type="submission" date="2011-10" db="EMBL/GenBank/DDBJ databases">
        <authorList>
            <consortium name="Soft-shell Turtle Genome Consortium"/>
        </authorList>
    </citation>
    <scope>NUCLEOTIDE SEQUENCE [LARGE SCALE GENOMIC DNA]</scope>
    <source>
        <strain evidence="11">Daiwa-1</strain>
    </source>
</reference>
<evidence type="ECO:0000313" key="10">
    <source>
        <dbReference type="Ensembl" id="ENSPSIP00000016119.1"/>
    </source>
</evidence>
<dbReference type="EMBL" id="AGCU01117893">
    <property type="status" value="NOT_ANNOTATED_CDS"/>
    <property type="molecule type" value="Genomic_DNA"/>
</dbReference>
<dbReference type="GeneTree" id="ENSGT00940000162079"/>
<dbReference type="CDD" id="cd05713">
    <property type="entry name" value="IgV_MOG_like"/>
    <property type="match status" value="1"/>
</dbReference>
<accession>K7G758</accession>
<feature type="signal peptide" evidence="8">
    <location>
        <begin position="1"/>
        <end position="23"/>
    </location>
</feature>
<keyword evidence="4 7" id="KW-1133">Transmembrane helix</keyword>
<dbReference type="InterPro" id="IPR013783">
    <property type="entry name" value="Ig-like_fold"/>
</dbReference>
<dbReference type="Pfam" id="PF22705">
    <property type="entry name" value="C2-set_3"/>
    <property type="match status" value="1"/>
</dbReference>
<protein>
    <recommendedName>
        <fullName evidence="9">Ig-like domain-containing protein</fullName>
    </recommendedName>
</protein>
<reference evidence="10" key="4">
    <citation type="submission" date="2025-09" db="UniProtKB">
        <authorList>
            <consortium name="Ensembl"/>
        </authorList>
    </citation>
    <scope>IDENTIFICATION</scope>
</reference>
<reference evidence="11" key="2">
    <citation type="journal article" date="2013" name="Nat. Genet.">
        <title>The draft genomes of soft-shell turtle and green sea turtle yield insights into the development and evolution of the turtle-specific body plan.</title>
        <authorList>
            <person name="Wang Z."/>
            <person name="Pascual-Anaya J."/>
            <person name="Zadissa A."/>
            <person name="Li W."/>
            <person name="Niimura Y."/>
            <person name="Huang Z."/>
            <person name="Li C."/>
            <person name="White S."/>
            <person name="Xiong Z."/>
            <person name="Fang D."/>
            <person name="Wang B."/>
            <person name="Ming Y."/>
            <person name="Chen Y."/>
            <person name="Zheng Y."/>
            <person name="Kuraku S."/>
            <person name="Pignatelli M."/>
            <person name="Herrero J."/>
            <person name="Beal K."/>
            <person name="Nozawa M."/>
            <person name="Li Q."/>
            <person name="Wang J."/>
            <person name="Zhang H."/>
            <person name="Yu L."/>
            <person name="Shigenobu S."/>
            <person name="Wang J."/>
            <person name="Liu J."/>
            <person name="Flicek P."/>
            <person name="Searle S."/>
            <person name="Wang J."/>
            <person name="Kuratani S."/>
            <person name="Yin Y."/>
            <person name="Aken B."/>
            <person name="Zhang G."/>
            <person name="Irie N."/>
        </authorList>
    </citation>
    <scope>NUCLEOTIDE SEQUENCE [LARGE SCALE GENOMIC DNA]</scope>
    <source>
        <strain evidence="11">Daiwa-1</strain>
    </source>
</reference>
<dbReference type="AlphaFoldDB" id="K7G758"/>
<evidence type="ECO:0000256" key="5">
    <source>
        <dbReference type="ARBA" id="ARBA00023136"/>
    </source>
</evidence>
<dbReference type="InterPro" id="IPR007110">
    <property type="entry name" value="Ig-like_dom"/>
</dbReference>
<keyword evidence="3 8" id="KW-0732">Signal</keyword>
<evidence type="ECO:0000259" key="9">
    <source>
        <dbReference type="PROSITE" id="PS50835"/>
    </source>
</evidence>
<dbReference type="Proteomes" id="UP000007267">
    <property type="component" value="Unassembled WGS sequence"/>
</dbReference>
<evidence type="ECO:0000313" key="11">
    <source>
        <dbReference type="Proteomes" id="UP000007267"/>
    </source>
</evidence>
<dbReference type="GO" id="GO:0009897">
    <property type="term" value="C:external side of plasma membrane"/>
    <property type="evidence" value="ECO:0007669"/>
    <property type="project" value="TreeGrafter"/>
</dbReference>
<dbReference type="InterPro" id="IPR003599">
    <property type="entry name" value="Ig_sub"/>
</dbReference>
<dbReference type="GO" id="GO:0050852">
    <property type="term" value="P:T cell receptor signaling pathway"/>
    <property type="evidence" value="ECO:0007669"/>
    <property type="project" value="TreeGrafter"/>
</dbReference>
<dbReference type="InterPro" id="IPR013106">
    <property type="entry name" value="Ig_V-set"/>
</dbReference>
<evidence type="ECO:0000256" key="1">
    <source>
        <dbReference type="ARBA" id="ARBA00004370"/>
    </source>
</evidence>
<dbReference type="SMART" id="SM00409">
    <property type="entry name" value="IG"/>
    <property type="match status" value="1"/>
</dbReference>
<keyword evidence="2 7" id="KW-0812">Transmembrane</keyword>
<evidence type="ECO:0000256" key="4">
    <source>
        <dbReference type="ARBA" id="ARBA00022989"/>
    </source>
</evidence>
<dbReference type="GO" id="GO:0005102">
    <property type="term" value="F:signaling receptor binding"/>
    <property type="evidence" value="ECO:0007669"/>
    <property type="project" value="TreeGrafter"/>
</dbReference>
<feature type="chain" id="PRO_5003902530" description="Ig-like domain-containing protein" evidence="8">
    <location>
        <begin position="24"/>
        <end position="284"/>
    </location>
</feature>